<dbReference type="Proteomes" id="UP001283361">
    <property type="component" value="Unassembled WGS sequence"/>
</dbReference>
<keyword evidence="2" id="KW-1185">Reference proteome</keyword>
<protein>
    <submittedName>
        <fullName evidence="1">Uncharacterized protein</fullName>
    </submittedName>
</protein>
<dbReference type="EMBL" id="JAWDGP010001758">
    <property type="protein sequence ID" value="KAK3788469.1"/>
    <property type="molecule type" value="Genomic_DNA"/>
</dbReference>
<sequence length="102" mass="11221">MWESERPGCGPKHTFIQLFQLRGFCRMLEALLQHSLHAHLSPRSAVRPSRPWALRLASPDPTRAAQRPDAALMAVIYAPARAATRADASAHCDPVRGENVGV</sequence>
<name>A0AAE1AIK0_9GAST</name>
<reference evidence="1" key="1">
    <citation type="journal article" date="2023" name="G3 (Bethesda)">
        <title>A reference genome for the long-term kleptoplast-retaining sea slug Elysia crispata morphotype clarki.</title>
        <authorList>
            <person name="Eastman K.E."/>
            <person name="Pendleton A.L."/>
            <person name="Shaikh M.A."/>
            <person name="Suttiyut T."/>
            <person name="Ogas R."/>
            <person name="Tomko P."/>
            <person name="Gavelis G."/>
            <person name="Widhalm J.R."/>
            <person name="Wisecaver J.H."/>
        </authorList>
    </citation>
    <scope>NUCLEOTIDE SEQUENCE</scope>
    <source>
        <strain evidence="1">ECLA1</strain>
    </source>
</reference>
<proteinExistence type="predicted"/>
<evidence type="ECO:0000313" key="1">
    <source>
        <dbReference type="EMBL" id="KAK3788469.1"/>
    </source>
</evidence>
<gene>
    <name evidence="1" type="ORF">RRG08_004764</name>
</gene>
<organism evidence="1 2">
    <name type="scientific">Elysia crispata</name>
    <name type="common">lettuce slug</name>
    <dbReference type="NCBI Taxonomy" id="231223"/>
    <lineage>
        <taxon>Eukaryota</taxon>
        <taxon>Metazoa</taxon>
        <taxon>Spiralia</taxon>
        <taxon>Lophotrochozoa</taxon>
        <taxon>Mollusca</taxon>
        <taxon>Gastropoda</taxon>
        <taxon>Heterobranchia</taxon>
        <taxon>Euthyneura</taxon>
        <taxon>Panpulmonata</taxon>
        <taxon>Sacoglossa</taxon>
        <taxon>Placobranchoidea</taxon>
        <taxon>Plakobranchidae</taxon>
        <taxon>Elysia</taxon>
    </lineage>
</organism>
<dbReference type="AlphaFoldDB" id="A0AAE1AIK0"/>
<evidence type="ECO:0000313" key="2">
    <source>
        <dbReference type="Proteomes" id="UP001283361"/>
    </source>
</evidence>
<accession>A0AAE1AIK0</accession>
<comment type="caution">
    <text evidence="1">The sequence shown here is derived from an EMBL/GenBank/DDBJ whole genome shotgun (WGS) entry which is preliminary data.</text>
</comment>